<dbReference type="GO" id="GO:0006508">
    <property type="term" value="P:proteolysis"/>
    <property type="evidence" value="ECO:0007669"/>
    <property type="project" value="InterPro"/>
</dbReference>
<dbReference type="InterPro" id="IPR029058">
    <property type="entry name" value="AB_hydrolase_fold"/>
</dbReference>
<organism evidence="2 3">
    <name type="scientific">Maribellus luteus</name>
    <dbReference type="NCBI Taxonomy" id="2305463"/>
    <lineage>
        <taxon>Bacteria</taxon>
        <taxon>Pseudomonadati</taxon>
        <taxon>Bacteroidota</taxon>
        <taxon>Bacteroidia</taxon>
        <taxon>Marinilabiliales</taxon>
        <taxon>Prolixibacteraceae</taxon>
        <taxon>Maribellus</taxon>
    </lineage>
</organism>
<dbReference type="AlphaFoldDB" id="A0A399T6B9"/>
<proteinExistence type="predicted"/>
<dbReference type="Pfam" id="PF00326">
    <property type="entry name" value="Peptidase_S9"/>
    <property type="match status" value="1"/>
</dbReference>
<dbReference type="Proteomes" id="UP000265926">
    <property type="component" value="Unassembled WGS sequence"/>
</dbReference>
<dbReference type="InterPro" id="IPR001375">
    <property type="entry name" value="Peptidase_S9_cat"/>
</dbReference>
<gene>
    <name evidence="2" type="ORF">D1614_00940</name>
</gene>
<reference evidence="2 3" key="1">
    <citation type="submission" date="2018-08" db="EMBL/GenBank/DDBJ databases">
        <title>Pallidiluteibacterium maritimus gen. nov., sp. nov., isolated from coastal sediment.</title>
        <authorList>
            <person name="Zhou L.Y."/>
        </authorList>
    </citation>
    <scope>NUCLEOTIDE SEQUENCE [LARGE SCALE GENOMIC DNA]</scope>
    <source>
        <strain evidence="2 3">XSD2</strain>
    </source>
</reference>
<protein>
    <submittedName>
        <fullName evidence="2">Peptidase</fullName>
    </submittedName>
</protein>
<dbReference type="EMBL" id="QWGR01000001">
    <property type="protein sequence ID" value="RIJ50534.1"/>
    <property type="molecule type" value="Genomic_DNA"/>
</dbReference>
<evidence type="ECO:0000313" key="2">
    <source>
        <dbReference type="EMBL" id="RIJ50534.1"/>
    </source>
</evidence>
<sequence length="326" mass="36816">MNKCILSIVVLAIILSVYEPVKAFPEKPIETTSKNGWSEEFDVVEIASHSDGYVHKAYFYPSKSKTPKPLVVSLHTWSGDYRQSDPIANLSLAKDLNYIHPDFRGPNRTKNACCSCLALKDIDETITYAIENGNVDKDKIYVIGESGGGYATLSCFMKSKHAIKKFSAWVPISNLVAWYSENIIRNESYADDILGCTQSENGVLNEQVAREKSPLFWETPVEKLANTELHIHAGVYDGLQGSVPITHSINFYNKVLSDLGVQDESRYVSDKEKLHLLEHRSSLGEFGMIGDRDVFLQKRYGNLKLVIFKGRHEMLSEYAFYELLKD</sequence>
<feature type="domain" description="Peptidase S9 prolyl oligopeptidase catalytic" evidence="1">
    <location>
        <begin position="119"/>
        <end position="254"/>
    </location>
</feature>
<dbReference type="RefSeq" id="WP_119436004.1">
    <property type="nucleotide sequence ID" value="NZ_QWGR01000001.1"/>
</dbReference>
<evidence type="ECO:0000313" key="3">
    <source>
        <dbReference type="Proteomes" id="UP000265926"/>
    </source>
</evidence>
<comment type="caution">
    <text evidence="2">The sequence shown here is derived from an EMBL/GenBank/DDBJ whole genome shotgun (WGS) entry which is preliminary data.</text>
</comment>
<dbReference type="Gene3D" id="3.40.50.1820">
    <property type="entry name" value="alpha/beta hydrolase"/>
    <property type="match status" value="1"/>
</dbReference>
<evidence type="ECO:0000259" key="1">
    <source>
        <dbReference type="Pfam" id="PF00326"/>
    </source>
</evidence>
<dbReference type="GO" id="GO:0008236">
    <property type="term" value="F:serine-type peptidase activity"/>
    <property type="evidence" value="ECO:0007669"/>
    <property type="project" value="InterPro"/>
</dbReference>
<keyword evidence="3" id="KW-1185">Reference proteome</keyword>
<accession>A0A399T6B9</accession>
<name>A0A399T6B9_9BACT</name>
<dbReference type="SUPFAM" id="SSF53474">
    <property type="entry name" value="alpha/beta-Hydrolases"/>
    <property type="match status" value="1"/>
</dbReference>
<dbReference type="OrthoDB" id="1092902at2"/>